<feature type="transmembrane region" description="Helical" evidence="2">
    <location>
        <begin position="471"/>
        <end position="496"/>
    </location>
</feature>
<dbReference type="SUPFAM" id="SSF49899">
    <property type="entry name" value="Concanavalin A-like lectins/glucanases"/>
    <property type="match status" value="1"/>
</dbReference>
<feature type="region of interest" description="Disordered" evidence="1">
    <location>
        <begin position="373"/>
        <end position="465"/>
    </location>
</feature>
<feature type="compositionally biased region" description="Basic and acidic residues" evidence="1">
    <location>
        <begin position="410"/>
        <end position="422"/>
    </location>
</feature>
<feature type="transmembrane region" description="Helical" evidence="2">
    <location>
        <begin position="171"/>
        <end position="192"/>
    </location>
</feature>
<proteinExistence type="predicted"/>
<feature type="transmembrane region" description="Helical" evidence="2">
    <location>
        <begin position="516"/>
        <end position="538"/>
    </location>
</feature>
<name>A0ABR0E149_ZASCE</name>
<evidence type="ECO:0000256" key="1">
    <source>
        <dbReference type="SAM" id="MobiDB-lite"/>
    </source>
</evidence>
<comment type="caution">
    <text evidence="3">The sequence shown here is derived from an EMBL/GenBank/DDBJ whole genome shotgun (WGS) entry which is preliminary data.</text>
</comment>
<gene>
    <name evidence="3" type="ORF">PRZ48_014317</name>
</gene>
<keyword evidence="2" id="KW-0472">Membrane</keyword>
<keyword evidence="2" id="KW-0812">Transmembrane</keyword>
<dbReference type="PANTHER" id="PTHR38121">
    <property type="entry name" value="GH16 DOMAIN-CONTAINING PROTEIN"/>
    <property type="match status" value="1"/>
</dbReference>
<reference evidence="3 4" key="1">
    <citation type="journal article" date="2023" name="G3 (Bethesda)">
        <title>A chromosome-level genome assembly of Zasmidium syzygii isolated from banana leaves.</title>
        <authorList>
            <person name="van Westerhoven A.C."/>
            <person name="Mehrabi R."/>
            <person name="Talebi R."/>
            <person name="Steentjes M.B.F."/>
            <person name="Corcolon B."/>
            <person name="Chong P.A."/>
            <person name="Kema G.H.J."/>
            <person name="Seidl M.F."/>
        </authorList>
    </citation>
    <scope>NUCLEOTIDE SEQUENCE [LARGE SCALE GENOMIC DNA]</scope>
    <source>
        <strain evidence="3 4">P124</strain>
    </source>
</reference>
<feature type="region of interest" description="Disordered" evidence="1">
    <location>
        <begin position="229"/>
        <end position="280"/>
    </location>
</feature>
<evidence type="ECO:0008006" key="5">
    <source>
        <dbReference type="Google" id="ProtNLM"/>
    </source>
</evidence>
<feature type="compositionally biased region" description="Basic and acidic residues" evidence="1">
    <location>
        <begin position="390"/>
        <end position="402"/>
    </location>
</feature>
<evidence type="ECO:0000256" key="2">
    <source>
        <dbReference type="SAM" id="Phobius"/>
    </source>
</evidence>
<feature type="transmembrane region" description="Helical" evidence="2">
    <location>
        <begin position="561"/>
        <end position="582"/>
    </location>
</feature>
<dbReference type="InterPro" id="IPR013320">
    <property type="entry name" value="ConA-like_dom_sf"/>
</dbReference>
<dbReference type="EMBL" id="JAXOVC010000013">
    <property type="protein sequence ID" value="KAK4494961.1"/>
    <property type="molecule type" value="Genomic_DNA"/>
</dbReference>
<keyword evidence="4" id="KW-1185">Reference proteome</keyword>
<dbReference type="Proteomes" id="UP001305779">
    <property type="component" value="Unassembled WGS sequence"/>
</dbReference>
<dbReference type="PANTHER" id="PTHR38121:SF2">
    <property type="entry name" value="ACYLTRANSFERASE 3 DOMAIN-CONTAINING PROTEIN"/>
    <property type="match status" value="1"/>
</dbReference>
<organism evidence="3 4">
    <name type="scientific">Zasmidium cellare</name>
    <name type="common">Wine cellar mold</name>
    <name type="synonym">Racodium cellare</name>
    <dbReference type="NCBI Taxonomy" id="395010"/>
    <lineage>
        <taxon>Eukaryota</taxon>
        <taxon>Fungi</taxon>
        <taxon>Dikarya</taxon>
        <taxon>Ascomycota</taxon>
        <taxon>Pezizomycotina</taxon>
        <taxon>Dothideomycetes</taxon>
        <taxon>Dothideomycetidae</taxon>
        <taxon>Mycosphaerellales</taxon>
        <taxon>Mycosphaerellaceae</taxon>
        <taxon>Zasmidium</taxon>
    </lineage>
</organism>
<keyword evidence="2" id="KW-1133">Transmembrane helix</keyword>
<protein>
    <recommendedName>
        <fullName evidence="5">GH16 domain-containing protein</fullName>
    </recommendedName>
</protein>
<sequence length="631" mass="70905">MDNANQARITQLVNGEWPEYKLATNYTIIQNGDPPKIPPGKPWDFQDLRFDWTNESVNFWIGKNRTRSVTKLQRDLPAVPETLYFSHWSTGDDRWMQGPPVNNSVANVRWIRAFFNSSLMTPSDHAKYDQQCNLTAACSTEDTTLRGSSSFSPAATAVWKQPVPHQHIRTIAGYIAAGFSFFGVFALINAFIRRGPLYKIKRLRNVSWPGSKRSSTQKLRQSLRQSIIGANMTNNYPGPPDGKPRSETSGTETPAPGYTSRPNGRPSGHNSGTMTPLPAYESRLHSPWQSMYSLVQPKRSLRSLSGRNTPHHSRNASASIRPMASQGTIIEGVLTPPIEHPPALQVTNPSEEDEDLEVEAARTRAYFDLAGEKKDEDEIRNASPVPTHGSLEDMRTAGEKKHASVSFMDLDEKRDEKAHKPEVPTAPQDKSALDMMKVKPVPDGMTGAATAEPTKEQKPRAPNQPQQRIDYLAGLVAVSCIMVTFRHFSLTFWPYVTESQGNLKHFGADQWLSYILGPYLLTPFWIGPFFVTSCRFLAQRYLRTGKLDDIANKMLLRAPRMLLPCFIFMTLEYFLISLGLTAKLEWLPSISYSTWPYVVAQPNFGVFVNEIVELAYIIPNAAPEIINHYCK</sequence>
<accession>A0ABR0E149</accession>
<dbReference type="Gene3D" id="2.60.120.200">
    <property type="match status" value="1"/>
</dbReference>
<evidence type="ECO:0000313" key="3">
    <source>
        <dbReference type="EMBL" id="KAK4494961.1"/>
    </source>
</evidence>
<evidence type="ECO:0000313" key="4">
    <source>
        <dbReference type="Proteomes" id="UP001305779"/>
    </source>
</evidence>